<evidence type="ECO:0000256" key="10">
    <source>
        <dbReference type="ARBA" id="ARBA00022741"/>
    </source>
</evidence>
<comment type="similarity">
    <text evidence="3">In the N-terminal section; belongs to the AlaDH/PNT family.</text>
</comment>
<feature type="transmembrane region" description="Helical" evidence="23">
    <location>
        <begin position="679"/>
        <end position="697"/>
    </location>
</feature>
<feature type="compositionally biased region" description="Low complexity" evidence="22">
    <location>
        <begin position="1354"/>
        <end position="1372"/>
    </location>
</feature>
<evidence type="ECO:0000256" key="7">
    <source>
        <dbReference type="ARBA" id="ARBA00022519"/>
    </source>
</evidence>
<dbReference type="Gene3D" id="1.10.10.60">
    <property type="entry name" value="Homeodomain-like"/>
    <property type="match status" value="1"/>
</dbReference>
<evidence type="ECO:0000256" key="19">
    <source>
        <dbReference type="ARBA" id="ARBA00023242"/>
    </source>
</evidence>
<protein>
    <recommendedName>
        <fullName evidence="4">proton-translocating NAD(P)(+) transhydrogenase</fullName>
        <ecNumber evidence="4">7.1.1.1</ecNumber>
    </recommendedName>
</protein>
<feature type="transmembrane region" description="Helical" evidence="23">
    <location>
        <begin position="786"/>
        <end position="803"/>
    </location>
</feature>
<dbReference type="GO" id="GO:0006740">
    <property type="term" value="P:NADPH regeneration"/>
    <property type="evidence" value="ECO:0007669"/>
    <property type="project" value="TreeGrafter"/>
</dbReference>
<keyword evidence="18" id="KW-0804">Transcription</keyword>
<keyword evidence="11" id="KW-0521">NADP</keyword>
<dbReference type="PANTHER" id="PTHR10160">
    <property type="entry name" value="NAD(P) TRANSHYDROGENASE"/>
    <property type="match status" value="1"/>
</dbReference>
<evidence type="ECO:0000256" key="12">
    <source>
        <dbReference type="ARBA" id="ARBA00022967"/>
    </source>
</evidence>
<feature type="transmembrane region" description="Helical" evidence="23">
    <location>
        <begin position="864"/>
        <end position="883"/>
    </location>
</feature>
<evidence type="ECO:0000313" key="25">
    <source>
        <dbReference type="Proteomes" id="UP001152795"/>
    </source>
</evidence>
<dbReference type="PROSITE" id="PS50071">
    <property type="entry name" value="HOMEOBOX_2"/>
    <property type="match status" value="1"/>
</dbReference>
<keyword evidence="10" id="KW-0547">Nucleotide-binding</keyword>
<evidence type="ECO:0000256" key="1">
    <source>
        <dbReference type="ARBA" id="ARBA00004123"/>
    </source>
</evidence>
<dbReference type="PANTHER" id="PTHR10160:SF19">
    <property type="entry name" value="PROTON-TRANSLOCATING NAD(P)(+) TRANSHYDROGENASE"/>
    <property type="match status" value="1"/>
</dbReference>
<dbReference type="NCBIfam" id="TIGR00561">
    <property type="entry name" value="pntA"/>
    <property type="match status" value="1"/>
</dbReference>
<dbReference type="GO" id="GO:0003677">
    <property type="term" value="F:DNA binding"/>
    <property type="evidence" value="ECO:0007669"/>
    <property type="project" value="UniProtKB-UniRule"/>
</dbReference>
<comment type="caution">
    <text evidence="24">The sequence shown here is derived from an EMBL/GenBank/DDBJ whole genome shotgun (WGS) entry which is preliminary data.</text>
</comment>
<evidence type="ECO:0000256" key="6">
    <source>
        <dbReference type="ARBA" id="ARBA00022475"/>
    </source>
</evidence>
<keyword evidence="21" id="KW-0371">Homeobox</keyword>
<keyword evidence="5" id="KW-0217">Developmental protein</keyword>
<feature type="transmembrane region" description="Helical" evidence="23">
    <location>
        <begin position="653"/>
        <end position="673"/>
    </location>
</feature>
<dbReference type="FunFam" id="1.10.10.10:FF:000003">
    <property type="entry name" value="Paired box protein Pax-6"/>
    <property type="match status" value="1"/>
</dbReference>
<dbReference type="InterPro" id="IPR024605">
    <property type="entry name" value="NADP_transhyd_a_C"/>
</dbReference>
<keyword evidence="12" id="KW-1278">Translocase</keyword>
<gene>
    <name evidence="24" type="ORF">PACLA_8A031282</name>
</gene>
<dbReference type="SUPFAM" id="SSF52283">
    <property type="entry name" value="Formate/glycerate dehydrogenase catalytic domain-like"/>
    <property type="match status" value="1"/>
</dbReference>
<evidence type="ECO:0000256" key="17">
    <source>
        <dbReference type="ARBA" id="ARBA00023136"/>
    </source>
</evidence>
<dbReference type="Pfam" id="PF02233">
    <property type="entry name" value="PNTB"/>
    <property type="match status" value="1"/>
</dbReference>
<dbReference type="Pfam" id="PF01262">
    <property type="entry name" value="AlaDh_PNT_C"/>
    <property type="match status" value="1"/>
</dbReference>
<dbReference type="SUPFAM" id="SSF51735">
    <property type="entry name" value="NAD(P)-binding Rossmann-fold domains"/>
    <property type="match status" value="1"/>
</dbReference>
<keyword evidence="6" id="KW-1003">Cell membrane</keyword>
<dbReference type="InterPro" id="IPR036291">
    <property type="entry name" value="NAD(P)-bd_dom_sf"/>
</dbReference>
<feature type="compositionally biased region" description="Polar residues" evidence="22">
    <location>
        <begin position="1392"/>
        <end position="1405"/>
    </location>
</feature>
<dbReference type="PRINTS" id="PR00027">
    <property type="entry name" value="PAIREDBOX"/>
</dbReference>
<dbReference type="Pfam" id="PF00292">
    <property type="entry name" value="PAX"/>
    <property type="match status" value="1"/>
</dbReference>
<keyword evidence="17 23" id="KW-0472">Membrane</keyword>
<feature type="transmembrane region" description="Helical" evidence="23">
    <location>
        <begin position="823"/>
        <end position="844"/>
    </location>
</feature>
<comment type="subcellular location">
    <subcellularLocation>
        <location evidence="2">Cell inner membrane</location>
        <topology evidence="2">Multi-pass membrane protein</topology>
    </subcellularLocation>
    <subcellularLocation>
        <location evidence="1 21">Nucleus</location>
    </subcellularLocation>
</comment>
<evidence type="ECO:0000256" key="5">
    <source>
        <dbReference type="ARBA" id="ARBA00022473"/>
    </source>
</evidence>
<evidence type="ECO:0000256" key="4">
    <source>
        <dbReference type="ARBA" id="ARBA00012943"/>
    </source>
</evidence>
<dbReference type="FunFam" id="1.10.10.10:FF:000013">
    <property type="entry name" value="Paired box 8 isoform 1"/>
    <property type="match status" value="1"/>
</dbReference>
<organism evidence="24 25">
    <name type="scientific">Paramuricea clavata</name>
    <name type="common">Red gorgonian</name>
    <name type="synonym">Violescent sea-whip</name>
    <dbReference type="NCBI Taxonomy" id="317549"/>
    <lineage>
        <taxon>Eukaryota</taxon>
        <taxon>Metazoa</taxon>
        <taxon>Cnidaria</taxon>
        <taxon>Anthozoa</taxon>
        <taxon>Octocorallia</taxon>
        <taxon>Malacalcyonacea</taxon>
        <taxon>Plexauridae</taxon>
        <taxon>Paramuricea</taxon>
    </lineage>
</organism>
<dbReference type="GO" id="GO:0006355">
    <property type="term" value="P:regulation of DNA-templated transcription"/>
    <property type="evidence" value="ECO:0007669"/>
    <property type="project" value="InterPro"/>
</dbReference>
<evidence type="ECO:0000256" key="15">
    <source>
        <dbReference type="ARBA" id="ARBA00023027"/>
    </source>
</evidence>
<evidence type="ECO:0000256" key="14">
    <source>
        <dbReference type="ARBA" id="ARBA00023015"/>
    </source>
</evidence>
<dbReference type="GO" id="GO:0005634">
    <property type="term" value="C:nucleus"/>
    <property type="evidence" value="ECO:0007669"/>
    <property type="project" value="UniProtKB-SubCell"/>
</dbReference>
<feature type="transmembrane region" description="Helical" evidence="23">
    <location>
        <begin position="747"/>
        <end position="766"/>
    </location>
</feature>
<dbReference type="InterPro" id="IPR008143">
    <property type="entry name" value="Ala_DH/PNT_CS2"/>
</dbReference>
<feature type="transmembrane region" description="Helical" evidence="23">
    <location>
        <begin position="626"/>
        <end position="646"/>
    </location>
</feature>
<dbReference type="GO" id="GO:0016491">
    <property type="term" value="F:oxidoreductase activity"/>
    <property type="evidence" value="ECO:0007669"/>
    <property type="project" value="InterPro"/>
</dbReference>
<evidence type="ECO:0000256" key="2">
    <source>
        <dbReference type="ARBA" id="ARBA00004429"/>
    </source>
</evidence>
<feature type="transmembrane region" description="Helical" evidence="23">
    <location>
        <begin position="602"/>
        <end position="620"/>
    </location>
</feature>
<feature type="DNA-binding region" description="Homeobox" evidence="21">
    <location>
        <begin position="1127"/>
        <end position="1187"/>
    </location>
</feature>
<evidence type="ECO:0000256" key="13">
    <source>
        <dbReference type="ARBA" id="ARBA00022989"/>
    </source>
</evidence>
<keyword evidence="8 23" id="KW-0812">Transmembrane</keyword>
<evidence type="ECO:0000313" key="24">
    <source>
        <dbReference type="EMBL" id="CAB3979857.1"/>
    </source>
</evidence>
<keyword evidence="9" id="KW-0563">Paired box</keyword>
<dbReference type="PROSITE" id="PS00837">
    <property type="entry name" value="ALADH_PNT_2"/>
    <property type="match status" value="1"/>
</dbReference>
<keyword evidence="7" id="KW-0997">Cell inner membrane</keyword>
<dbReference type="GO" id="GO:0005743">
    <property type="term" value="C:mitochondrial inner membrane"/>
    <property type="evidence" value="ECO:0007669"/>
    <property type="project" value="TreeGrafter"/>
</dbReference>
<dbReference type="SMART" id="SM01003">
    <property type="entry name" value="AlaDh_PNT_N"/>
    <property type="match status" value="1"/>
</dbReference>
<dbReference type="PROSITE" id="PS00034">
    <property type="entry name" value="PAIRED_1"/>
    <property type="match status" value="1"/>
</dbReference>
<evidence type="ECO:0000256" key="20">
    <source>
        <dbReference type="ARBA" id="ARBA00048202"/>
    </source>
</evidence>
<evidence type="ECO:0000256" key="21">
    <source>
        <dbReference type="PROSITE-ProRule" id="PRU00108"/>
    </source>
</evidence>
<evidence type="ECO:0000256" key="22">
    <source>
        <dbReference type="SAM" id="MobiDB-lite"/>
    </source>
</evidence>
<dbReference type="SUPFAM" id="SSF46689">
    <property type="entry name" value="Homeodomain-like"/>
    <property type="match status" value="1"/>
</dbReference>
<dbReference type="EC" id="7.1.1.1" evidence="4"/>
<dbReference type="CDD" id="cd00131">
    <property type="entry name" value="PAX"/>
    <property type="match status" value="1"/>
</dbReference>
<keyword evidence="14" id="KW-0805">Transcription regulation</keyword>
<evidence type="ECO:0000256" key="8">
    <source>
        <dbReference type="ARBA" id="ARBA00022692"/>
    </source>
</evidence>
<feature type="transmembrane region" description="Helical" evidence="23">
    <location>
        <begin position="709"/>
        <end position="727"/>
    </location>
</feature>
<dbReference type="InterPro" id="IPR007886">
    <property type="entry name" value="AlaDH/PNT_N"/>
</dbReference>
<keyword evidence="25" id="KW-1185">Reference proteome</keyword>
<dbReference type="InterPro" id="IPR009057">
    <property type="entry name" value="Homeodomain-like_sf"/>
</dbReference>
<dbReference type="Pfam" id="PF05222">
    <property type="entry name" value="AlaDh_PNT_N"/>
    <property type="match status" value="1"/>
</dbReference>
<dbReference type="InterPro" id="IPR034300">
    <property type="entry name" value="PNTB-like"/>
</dbReference>
<dbReference type="InterPro" id="IPR007698">
    <property type="entry name" value="AlaDH/PNT_NAD(H)-bd"/>
</dbReference>
<dbReference type="Gene3D" id="3.40.50.720">
    <property type="entry name" value="NAD(P)-binding Rossmann-like Domain"/>
    <property type="match status" value="2"/>
</dbReference>
<dbReference type="GO" id="GO:0008750">
    <property type="term" value="F:proton-translocating NAD(P)+ transhydrogenase activity"/>
    <property type="evidence" value="ECO:0007669"/>
    <property type="project" value="UniProtKB-EC"/>
</dbReference>
<dbReference type="SMART" id="SM01002">
    <property type="entry name" value="AlaDh_PNT_C"/>
    <property type="match status" value="1"/>
</dbReference>
<dbReference type="InterPro" id="IPR043182">
    <property type="entry name" value="PAIRED_DNA-bd_dom"/>
</dbReference>
<dbReference type="Proteomes" id="UP001152795">
    <property type="component" value="Unassembled WGS sequence"/>
</dbReference>
<dbReference type="OrthoDB" id="37244at2759"/>
<feature type="compositionally biased region" description="Polar residues" evidence="22">
    <location>
        <begin position="1323"/>
        <end position="1340"/>
    </location>
</feature>
<dbReference type="Pfam" id="PF12769">
    <property type="entry name" value="PNTB_4TM"/>
    <property type="match status" value="1"/>
</dbReference>
<evidence type="ECO:0000256" key="3">
    <source>
        <dbReference type="ARBA" id="ARBA00005624"/>
    </source>
</evidence>
<dbReference type="FunFam" id="3.40.50.720:FF:000028">
    <property type="entry name" value="NAD(P) transhydrogenase subunit alpha"/>
    <property type="match status" value="1"/>
</dbReference>
<feature type="region of interest" description="Disordered" evidence="22">
    <location>
        <begin position="1309"/>
        <end position="1415"/>
    </location>
</feature>
<proteinExistence type="inferred from homology"/>
<reference evidence="24" key="1">
    <citation type="submission" date="2020-04" db="EMBL/GenBank/DDBJ databases">
        <authorList>
            <person name="Alioto T."/>
            <person name="Alioto T."/>
            <person name="Gomez Garrido J."/>
        </authorList>
    </citation>
    <scope>NUCLEOTIDE SEQUENCE</scope>
    <source>
        <strain evidence="24">A484AB</strain>
    </source>
</reference>
<comment type="catalytic activity">
    <reaction evidence="20">
        <text>NAD(+) + NADPH + H(+)(in) = NADH + NADP(+) + H(+)(out)</text>
        <dbReference type="Rhea" id="RHEA:47992"/>
        <dbReference type="ChEBI" id="CHEBI:15378"/>
        <dbReference type="ChEBI" id="CHEBI:57540"/>
        <dbReference type="ChEBI" id="CHEBI:57783"/>
        <dbReference type="ChEBI" id="CHEBI:57945"/>
        <dbReference type="ChEBI" id="CHEBI:58349"/>
        <dbReference type="EC" id="7.1.1.1"/>
    </reaction>
</comment>
<evidence type="ECO:0000256" key="18">
    <source>
        <dbReference type="ARBA" id="ARBA00023163"/>
    </source>
</evidence>
<dbReference type="InterPro" id="IPR001523">
    <property type="entry name" value="Paired_dom"/>
</dbReference>
<dbReference type="GO" id="GO:0005886">
    <property type="term" value="C:plasma membrane"/>
    <property type="evidence" value="ECO:0007669"/>
    <property type="project" value="UniProtKB-SubCell"/>
</dbReference>
<name>A0A6S7FQD0_PARCT</name>
<accession>A0A6S7FQD0</accession>
<feature type="region of interest" description="Disordered" evidence="22">
    <location>
        <begin position="1096"/>
        <end position="1132"/>
    </location>
</feature>
<keyword evidence="15" id="KW-0520">NAD</keyword>
<evidence type="ECO:0000256" key="9">
    <source>
        <dbReference type="ARBA" id="ARBA00022724"/>
    </source>
</evidence>
<feature type="transmembrane region" description="Helical" evidence="23">
    <location>
        <begin position="535"/>
        <end position="557"/>
    </location>
</feature>
<dbReference type="InterPro" id="IPR001356">
    <property type="entry name" value="HD"/>
</dbReference>
<evidence type="ECO:0000256" key="23">
    <source>
        <dbReference type="SAM" id="Phobius"/>
    </source>
</evidence>
<sequence>MLLQAGATFLKRSPGQLLTGSRNVRTNLTYHLRSFIHKDANFLPRLGGCAVKFCSTQAKDQDKVPKGRPYNEFTIGVPKEIQVNERRVGLTPDAAKSLIKTGFNVIVEEGAGINAQFKDSDYLEAGAQVKPLKEMYSNSDIILKVCPPGTHPEFGVHESELMKSGSTLISFLYPAQNKDLVQKLADKKLTSFAVDCIPRISRAQSFDALSSMANIAGYKAVVEAANHFGRFFSGQITAAGKVPPAKVLVIGGGVAGLSAVINAKGLGAIVRAFDTREAVKEQVQSLGAEFLEIKDIEESGEGVGGYAKEMSPEFIKAEMELFANQAKEVDIIITTALIPGKPAPKLITKEMVESMKQGSVIVDLAAETGGNCEVTRPGESYNYKGVQIIGYTDLPSRLPTQASTLYANNMTKYLLSMGEKDHFDVDLEDDVVRGSIVLDQGKMMWPPPAPATPPVAPTQPTKGKALVKPPEINPFQEKMYEAGGTAAVLSSVIGLGFVSPNPAFATMVTTFSLAGVIGYKVVWGVTPALHSPLMSVTNAISGITAAGGLVMMGGGLLPNNTATSLAALAALISSINISGGFIITKRMLDMFKRPDDPPEHTYLYSIPGALLIGGYLYGNAQGYSDIHQMAYLASSLCCVGALAGLSHQSTSRAGNALGIIGISTGMAATVGSLNVSPEILGQMAAMCGIGGTVGTIIARRIAVTDLPQLVALFHSFVGLAAVLTAYSKYMIDVDVFPTDPAGQVHKAAIFAGTFIGGITFTGSLTAFGKLQGLLNSNPLTLPGKNYLNAGMALANVGALAYYMKTNDVGPGMATLGTTGVLSSLMGVHMTASIGGADMPVVITVLNSYSGWALCAEGFMLQNDLLTIVGALVGFSGGILSYIMCKAMNRSLANVLFGGYGTLSTGSGRRWGHGGVNQLGGVFVNGRPLPEVVRRRIVELAQSGVRPCDISRQLRVSHGCVSKILCRYYETGSIKPGVIGGSKPKVATPPVVDKIASYKRQNPTMFAWEIRDRLLAEGVCVNENVPSVSSINRIVRNKIAEKGPSVVNGSDHGHLNGPLTSISDLKDINMNNIIQRPSYSISGLLAMPQLAQIQNLHNGKRKHSVESTESTGSGHSDGEDVEESRQNTGTPRRSFAQVQLEALENEFNKSNYHDVFSRDELANRMEYAEQLRSQVWLNKDHTTDPKDTMDKPTSPQLCTSTIIPPPPYVPYPMVSSNAVTPVDISYGQSNIHVKSELTELHTVSEPSLVPGLSPQQQGYEMAVIQTQMLQDGFDGLGNNMHVAPVNNRGQPINGLPSSNSNSVINIQSPTGFIHEKSPTPRVINLSSGNMAQSQSDAQNPRSGHGTPLPSPSVPQSPSTNPSSSSNFNFTLPPVSTFTKSPAVPQHGDLPPAQFSSAPPYTNTSASYPPAPEQWLPYPGPQGFIGRPMFLNWSQASTVSTQSK</sequence>
<keyword evidence="13 23" id="KW-1133">Transmembrane helix</keyword>
<evidence type="ECO:0000256" key="11">
    <source>
        <dbReference type="ARBA" id="ARBA00022857"/>
    </source>
</evidence>
<evidence type="ECO:0000256" key="16">
    <source>
        <dbReference type="ARBA" id="ARBA00023125"/>
    </source>
</evidence>
<dbReference type="EMBL" id="CACRXK020000236">
    <property type="protein sequence ID" value="CAB3979857.1"/>
    <property type="molecule type" value="Genomic_DNA"/>
</dbReference>
<keyword evidence="19 21" id="KW-0539">Nucleus</keyword>
<dbReference type="CDD" id="cd00086">
    <property type="entry name" value="homeodomain"/>
    <property type="match status" value="1"/>
</dbReference>
<dbReference type="PROSITE" id="PS51057">
    <property type="entry name" value="PAIRED_2"/>
    <property type="match status" value="1"/>
</dbReference>
<dbReference type="GO" id="GO:0050661">
    <property type="term" value="F:NADP binding"/>
    <property type="evidence" value="ECO:0007669"/>
    <property type="project" value="TreeGrafter"/>
</dbReference>
<dbReference type="InterPro" id="IPR036388">
    <property type="entry name" value="WH-like_DNA-bd_sf"/>
</dbReference>
<keyword evidence="16 21" id="KW-0238">DNA-binding</keyword>
<dbReference type="InterPro" id="IPR026255">
    <property type="entry name" value="NADP_transhyd_a"/>
</dbReference>
<dbReference type="Gene3D" id="1.10.10.10">
    <property type="entry name" value="Winged helix-like DNA-binding domain superfamily/Winged helix DNA-binding domain"/>
    <property type="match status" value="2"/>
</dbReference>
<dbReference type="CDD" id="cd05304">
    <property type="entry name" value="Rubrum_tdh"/>
    <property type="match status" value="1"/>
</dbReference>
<feature type="transmembrane region" description="Helical" evidence="23">
    <location>
        <begin position="503"/>
        <end position="523"/>
    </location>
</feature>
<dbReference type="NCBIfam" id="NF006942">
    <property type="entry name" value="PRK09424.1"/>
    <property type="match status" value="1"/>
</dbReference>
<feature type="transmembrane region" description="Helical" evidence="23">
    <location>
        <begin position="563"/>
        <end position="582"/>
    </location>
</feature>
<dbReference type="SMART" id="SM00351">
    <property type="entry name" value="PAX"/>
    <property type="match status" value="1"/>
</dbReference>